<sequence length="256" mass="26821">MPTPRSLPGRAVGPRLGTLVREFDARPARRRALAWLTLLGLAGIALVPAAAVYLTSGRPLLGVPAALLAAGYLGAVAWILARGALRGRDTVVRLHEGGLTVTGSGLRGAYLWDELTEVTVSGVRRSHRARTRWRCVLTAVDGRTLTLGDGLPDVGDLAGTVVAEVARRLVPRVLGVVGSGGTVRFGPFAVGPDGVAKDGRRLPWPAVREVVVGNGLVVVRSHDGTGDLVAMAGETPNAVVLAEVCHRRARSPRRMG</sequence>
<dbReference type="Pfam" id="PF20226">
    <property type="entry name" value="DUF6585"/>
    <property type="match status" value="1"/>
</dbReference>
<dbReference type="InterPro" id="IPR046492">
    <property type="entry name" value="DUF6585"/>
</dbReference>
<dbReference type="Proteomes" id="UP000572680">
    <property type="component" value="Unassembled WGS sequence"/>
</dbReference>
<protein>
    <submittedName>
        <fullName evidence="2">Uncharacterized protein</fullName>
    </submittedName>
</protein>
<organism evidence="2 3">
    <name type="scientific">Actinomadura namibiensis</name>
    <dbReference type="NCBI Taxonomy" id="182080"/>
    <lineage>
        <taxon>Bacteria</taxon>
        <taxon>Bacillati</taxon>
        <taxon>Actinomycetota</taxon>
        <taxon>Actinomycetes</taxon>
        <taxon>Streptosporangiales</taxon>
        <taxon>Thermomonosporaceae</taxon>
        <taxon>Actinomadura</taxon>
    </lineage>
</organism>
<comment type="caution">
    <text evidence="2">The sequence shown here is derived from an EMBL/GenBank/DDBJ whole genome shotgun (WGS) entry which is preliminary data.</text>
</comment>
<dbReference type="AlphaFoldDB" id="A0A7W3LWS0"/>
<evidence type="ECO:0000313" key="2">
    <source>
        <dbReference type="EMBL" id="MBA8955672.1"/>
    </source>
</evidence>
<keyword evidence="1" id="KW-1133">Transmembrane helix</keyword>
<name>A0A7W3LWS0_ACTNM</name>
<dbReference type="EMBL" id="JACJIA010000012">
    <property type="protein sequence ID" value="MBA8955672.1"/>
    <property type="molecule type" value="Genomic_DNA"/>
</dbReference>
<gene>
    <name evidence="2" type="ORF">HNR61_007348</name>
</gene>
<evidence type="ECO:0000313" key="3">
    <source>
        <dbReference type="Proteomes" id="UP000572680"/>
    </source>
</evidence>
<reference evidence="2 3" key="1">
    <citation type="submission" date="2020-08" db="EMBL/GenBank/DDBJ databases">
        <title>Genomic Encyclopedia of Type Strains, Phase IV (KMG-IV): sequencing the most valuable type-strain genomes for metagenomic binning, comparative biology and taxonomic classification.</title>
        <authorList>
            <person name="Goeker M."/>
        </authorList>
    </citation>
    <scope>NUCLEOTIDE SEQUENCE [LARGE SCALE GENOMIC DNA]</scope>
    <source>
        <strain evidence="2 3">DSM 44197</strain>
    </source>
</reference>
<dbReference type="RefSeq" id="WP_182847639.1">
    <property type="nucleotide sequence ID" value="NZ_BAAALP010000045.1"/>
</dbReference>
<keyword evidence="3" id="KW-1185">Reference proteome</keyword>
<proteinExistence type="predicted"/>
<feature type="transmembrane region" description="Helical" evidence="1">
    <location>
        <begin position="32"/>
        <end position="54"/>
    </location>
</feature>
<keyword evidence="1" id="KW-0472">Membrane</keyword>
<accession>A0A7W3LWS0</accession>
<feature type="transmembrane region" description="Helical" evidence="1">
    <location>
        <begin position="60"/>
        <end position="81"/>
    </location>
</feature>
<evidence type="ECO:0000256" key="1">
    <source>
        <dbReference type="SAM" id="Phobius"/>
    </source>
</evidence>
<keyword evidence="1" id="KW-0812">Transmembrane</keyword>